<feature type="region of interest" description="Disordered" evidence="1">
    <location>
        <begin position="1"/>
        <end position="59"/>
    </location>
</feature>
<dbReference type="AlphaFoldDB" id="G2Y0Z6"/>
<dbReference type="HOGENOM" id="CLU_2960460_0_0_1"/>
<name>G2Y0Z6_BOTF4</name>
<protein>
    <submittedName>
        <fullName evidence="2">Uncharacterized protein</fullName>
    </submittedName>
</protein>
<dbReference type="InParanoid" id="G2Y0Z6"/>
<feature type="compositionally biased region" description="Polar residues" evidence="1">
    <location>
        <begin position="27"/>
        <end position="45"/>
    </location>
</feature>
<sequence>MISTPPPSFHLRTFNPQSPQIHHRPSLGSSSQENSTRTSCGSFSVSPHHFSRLANSAQT</sequence>
<evidence type="ECO:0000313" key="2">
    <source>
        <dbReference type="EMBL" id="CCD46311.1"/>
    </source>
</evidence>
<dbReference type="EMBL" id="FQ790281">
    <property type="protein sequence ID" value="CCD46311.1"/>
    <property type="molecule type" value="Genomic_DNA"/>
</dbReference>
<evidence type="ECO:0000313" key="3">
    <source>
        <dbReference type="Proteomes" id="UP000008177"/>
    </source>
</evidence>
<gene>
    <name evidence="2" type="ORF">BofuT4_uP118610.1</name>
</gene>
<dbReference type="Proteomes" id="UP000008177">
    <property type="component" value="Unplaced contigs"/>
</dbReference>
<organism evidence="2 3">
    <name type="scientific">Botryotinia fuckeliana (strain T4)</name>
    <name type="common">Noble rot fungus</name>
    <name type="synonym">Botrytis cinerea</name>
    <dbReference type="NCBI Taxonomy" id="999810"/>
    <lineage>
        <taxon>Eukaryota</taxon>
        <taxon>Fungi</taxon>
        <taxon>Dikarya</taxon>
        <taxon>Ascomycota</taxon>
        <taxon>Pezizomycotina</taxon>
        <taxon>Leotiomycetes</taxon>
        <taxon>Helotiales</taxon>
        <taxon>Sclerotiniaceae</taxon>
        <taxon>Botrytis</taxon>
    </lineage>
</organism>
<accession>G2Y0Z6</accession>
<reference evidence="3" key="1">
    <citation type="journal article" date="2011" name="PLoS Genet.">
        <title>Genomic analysis of the necrotrophic fungal pathogens Sclerotinia sclerotiorum and Botrytis cinerea.</title>
        <authorList>
            <person name="Amselem J."/>
            <person name="Cuomo C.A."/>
            <person name="van Kan J.A."/>
            <person name="Viaud M."/>
            <person name="Benito E.P."/>
            <person name="Couloux A."/>
            <person name="Coutinho P.M."/>
            <person name="de Vries R.P."/>
            <person name="Dyer P.S."/>
            <person name="Fillinger S."/>
            <person name="Fournier E."/>
            <person name="Gout L."/>
            <person name="Hahn M."/>
            <person name="Kohn L."/>
            <person name="Lapalu N."/>
            <person name="Plummer K.M."/>
            <person name="Pradier J.M."/>
            <person name="Quevillon E."/>
            <person name="Sharon A."/>
            <person name="Simon A."/>
            <person name="ten Have A."/>
            <person name="Tudzynski B."/>
            <person name="Tudzynski P."/>
            <person name="Wincker P."/>
            <person name="Andrew M."/>
            <person name="Anthouard V."/>
            <person name="Beever R.E."/>
            <person name="Beffa R."/>
            <person name="Benoit I."/>
            <person name="Bouzid O."/>
            <person name="Brault B."/>
            <person name="Chen Z."/>
            <person name="Choquer M."/>
            <person name="Collemare J."/>
            <person name="Cotton P."/>
            <person name="Danchin E.G."/>
            <person name="Da Silva C."/>
            <person name="Gautier A."/>
            <person name="Giraud C."/>
            <person name="Giraud T."/>
            <person name="Gonzalez C."/>
            <person name="Grossetete S."/>
            <person name="Guldener U."/>
            <person name="Henrissat B."/>
            <person name="Howlett B.J."/>
            <person name="Kodira C."/>
            <person name="Kretschmer M."/>
            <person name="Lappartient A."/>
            <person name="Leroch M."/>
            <person name="Levis C."/>
            <person name="Mauceli E."/>
            <person name="Neuveglise C."/>
            <person name="Oeser B."/>
            <person name="Pearson M."/>
            <person name="Poulain J."/>
            <person name="Poussereau N."/>
            <person name="Quesneville H."/>
            <person name="Rascle C."/>
            <person name="Schumacher J."/>
            <person name="Segurens B."/>
            <person name="Sexton A."/>
            <person name="Silva E."/>
            <person name="Sirven C."/>
            <person name="Soanes D.M."/>
            <person name="Talbot N.J."/>
            <person name="Templeton M."/>
            <person name="Yandava C."/>
            <person name="Yarden O."/>
            <person name="Zeng Q."/>
            <person name="Rollins J.A."/>
            <person name="Lebrun M.H."/>
            <person name="Dickman M."/>
        </authorList>
    </citation>
    <scope>NUCLEOTIDE SEQUENCE [LARGE SCALE GENOMIC DNA]</scope>
    <source>
        <strain evidence="3">T4</strain>
    </source>
</reference>
<evidence type="ECO:0000256" key="1">
    <source>
        <dbReference type="SAM" id="MobiDB-lite"/>
    </source>
</evidence>
<proteinExistence type="predicted"/>